<dbReference type="Gene3D" id="3.10.310.10">
    <property type="entry name" value="Diaminopimelate Epimerase, Chain A, domain 1"/>
    <property type="match status" value="2"/>
</dbReference>
<sequence>MSPRLLRYAAFSRDPAGGNPAGVWIGDSLPAKAEMQRIAARVGYSETAFVAAPDASGGRQVRYFSPVAEVPFCGHATIAAAVALGDLGESAKQRFQTAAGEVEVRVSIDADGRMATLVSVPPRHAPVPGALLRDALAALDWGMDELDPAIPPALAFAGAWHLVLAAGDRQRLAALEYDFERLATVMRVHDLTTLQLVWRERVGLFHARNPFPVGGVVEDPATGAAAAALGGYLRDAGLVDAPARLTIHQGEAMGRPGRLQVDIPASGGIAVSGHAIPIPDASAGDVR</sequence>
<organism evidence="3 4">
    <name type="scientific">Luteimonas kalidii</name>
    <dbReference type="NCBI Taxonomy" id="3042025"/>
    <lineage>
        <taxon>Bacteria</taxon>
        <taxon>Pseudomonadati</taxon>
        <taxon>Pseudomonadota</taxon>
        <taxon>Gammaproteobacteria</taxon>
        <taxon>Lysobacterales</taxon>
        <taxon>Lysobacteraceae</taxon>
        <taxon>Luteimonas</taxon>
    </lineage>
</organism>
<gene>
    <name evidence="3" type="ORF">QFW81_08595</name>
</gene>
<protein>
    <submittedName>
        <fullName evidence="3">PhzF family phenazine biosynthesis isomerase</fullName>
    </submittedName>
</protein>
<accession>A0ABT6JU19</accession>
<evidence type="ECO:0000313" key="4">
    <source>
        <dbReference type="Proteomes" id="UP001156873"/>
    </source>
</evidence>
<dbReference type="RefSeq" id="WP_280578298.1">
    <property type="nucleotide sequence ID" value="NZ_JARXRO010000014.1"/>
</dbReference>
<dbReference type="Pfam" id="PF02567">
    <property type="entry name" value="PhzC-PhzF"/>
    <property type="match status" value="1"/>
</dbReference>
<keyword evidence="4" id="KW-1185">Reference proteome</keyword>
<dbReference type="NCBIfam" id="TIGR00654">
    <property type="entry name" value="PhzF_family"/>
    <property type="match status" value="1"/>
</dbReference>
<evidence type="ECO:0000256" key="2">
    <source>
        <dbReference type="ARBA" id="ARBA00023235"/>
    </source>
</evidence>
<keyword evidence="2 3" id="KW-0413">Isomerase</keyword>
<dbReference type="PIRSF" id="PIRSF016184">
    <property type="entry name" value="PhzC_PhzF"/>
    <property type="match status" value="1"/>
</dbReference>
<comment type="similarity">
    <text evidence="1">Belongs to the PhzF family.</text>
</comment>
<dbReference type="EMBL" id="JARXRO010000014">
    <property type="protein sequence ID" value="MDH5833983.1"/>
    <property type="molecule type" value="Genomic_DNA"/>
</dbReference>
<dbReference type="PANTHER" id="PTHR13774">
    <property type="entry name" value="PHENAZINE BIOSYNTHESIS PROTEIN"/>
    <property type="match status" value="1"/>
</dbReference>
<proteinExistence type="inferred from homology"/>
<evidence type="ECO:0000313" key="3">
    <source>
        <dbReference type="EMBL" id="MDH5833983.1"/>
    </source>
</evidence>
<evidence type="ECO:0000256" key="1">
    <source>
        <dbReference type="ARBA" id="ARBA00008270"/>
    </source>
</evidence>
<name>A0ABT6JU19_9GAMM</name>
<reference evidence="3 4" key="1">
    <citation type="submission" date="2023-04" db="EMBL/GenBank/DDBJ databases">
        <title>Luteimonas sp. M1R5S59.</title>
        <authorList>
            <person name="Sun J.-Q."/>
        </authorList>
    </citation>
    <scope>NUCLEOTIDE SEQUENCE [LARGE SCALE GENOMIC DNA]</scope>
    <source>
        <strain evidence="3 4">M1R5S59</strain>
    </source>
</reference>
<dbReference type="Proteomes" id="UP001156873">
    <property type="component" value="Unassembled WGS sequence"/>
</dbReference>
<dbReference type="InterPro" id="IPR003719">
    <property type="entry name" value="Phenazine_PhzF-like"/>
</dbReference>
<dbReference type="PANTHER" id="PTHR13774:SF39">
    <property type="entry name" value="BIOSYNTHESIS PROTEIN, PUTATIVE-RELATED"/>
    <property type="match status" value="1"/>
</dbReference>
<dbReference type="GO" id="GO:0016853">
    <property type="term" value="F:isomerase activity"/>
    <property type="evidence" value="ECO:0007669"/>
    <property type="project" value="UniProtKB-KW"/>
</dbReference>
<dbReference type="SUPFAM" id="SSF54506">
    <property type="entry name" value="Diaminopimelate epimerase-like"/>
    <property type="match status" value="1"/>
</dbReference>
<comment type="caution">
    <text evidence="3">The sequence shown here is derived from an EMBL/GenBank/DDBJ whole genome shotgun (WGS) entry which is preliminary data.</text>
</comment>